<keyword evidence="3" id="KW-0808">Transferase</keyword>
<evidence type="ECO:0000313" key="12">
    <source>
        <dbReference type="Proteomes" id="UP001332931"/>
    </source>
</evidence>
<keyword evidence="7" id="KW-0411">Iron-sulfur</keyword>
<dbReference type="EMBL" id="JAZGJQ010000016">
    <property type="protein sequence ID" value="MEE6148222.1"/>
    <property type="molecule type" value="Genomic_DNA"/>
</dbReference>
<sequence>MSRPAGPRAAQPRPDLRPAQSPTQRTDAAPARGVYLDYAAATPVAPEVLEAMLPYLTERFYNPSAPYALARGVREDLEAARTTLAHLVGGRPDNVTLTAGATEANNLAVSVASPGAHVVTDAIEHESVLACVEARPHAIVGVGPDGRVDPAAVARAITPETELVTIGLANGEIGTVQPLREVARVVAAERVRRLEAGEGRPIWLHTDASQAAGHLSVNVSTLGVDLMTLSAAKVYGPKQVGLLWAADGVELRPLVLGGGQEGGVRSGTEDVAGAVGFARALELAQTRHATESRRLQGLSQRARTNLAAEFPWARFSGPTKPKRRLPNIVHVSFPGIEARRLVIALERMGVSVGTGSACAASRMRVSHVLDAIGLPRWASEGSLRLSLGVPTTEEDVDLACACIARAAHAEYARIGADECELAAGGAERLFGAGRIRPQEAAPAGRPQEG</sequence>
<comment type="similarity">
    <text evidence="2">Belongs to the class-V pyridoxal-phosphate-dependent aminotransferase family. NifS/IscS subfamily.</text>
</comment>
<gene>
    <name evidence="11" type="ORF">VXJ25_09555</name>
</gene>
<evidence type="ECO:0000256" key="2">
    <source>
        <dbReference type="ARBA" id="ARBA00006490"/>
    </source>
</evidence>
<dbReference type="RefSeq" id="WP_330958990.1">
    <property type="nucleotide sequence ID" value="NZ_JAZGJQ010000016.1"/>
</dbReference>
<comment type="caution">
    <text evidence="11">The sequence shown here is derived from an EMBL/GenBank/DDBJ whole genome shotgun (WGS) entry which is preliminary data.</text>
</comment>
<evidence type="ECO:0000256" key="5">
    <source>
        <dbReference type="ARBA" id="ARBA00022898"/>
    </source>
</evidence>
<dbReference type="PIRSF" id="PIRSF005572">
    <property type="entry name" value="NifS"/>
    <property type="match status" value="1"/>
</dbReference>
<proteinExistence type="inferred from homology"/>
<evidence type="ECO:0000256" key="8">
    <source>
        <dbReference type="ARBA" id="ARBA00050776"/>
    </source>
</evidence>
<evidence type="ECO:0000259" key="10">
    <source>
        <dbReference type="Pfam" id="PF00266"/>
    </source>
</evidence>
<evidence type="ECO:0000256" key="1">
    <source>
        <dbReference type="ARBA" id="ARBA00001933"/>
    </source>
</evidence>
<keyword evidence="5" id="KW-0663">Pyridoxal phosphate</keyword>
<protein>
    <submittedName>
        <fullName evidence="11">Cysteine desulfurase family protein</fullName>
    </submittedName>
</protein>
<feature type="domain" description="Aminotransferase class V" evidence="10">
    <location>
        <begin position="34"/>
        <end position="397"/>
    </location>
</feature>
<evidence type="ECO:0000256" key="3">
    <source>
        <dbReference type="ARBA" id="ARBA00022679"/>
    </source>
</evidence>
<dbReference type="Gene3D" id="3.40.640.10">
    <property type="entry name" value="Type I PLP-dependent aspartate aminotransferase-like (Major domain)"/>
    <property type="match status" value="1"/>
</dbReference>
<comment type="cofactor">
    <cofactor evidence="1">
        <name>pyridoxal 5'-phosphate</name>
        <dbReference type="ChEBI" id="CHEBI:597326"/>
    </cofactor>
</comment>
<evidence type="ECO:0000256" key="4">
    <source>
        <dbReference type="ARBA" id="ARBA00022723"/>
    </source>
</evidence>
<evidence type="ECO:0000256" key="6">
    <source>
        <dbReference type="ARBA" id="ARBA00023004"/>
    </source>
</evidence>
<dbReference type="Pfam" id="PF00266">
    <property type="entry name" value="Aminotran_5"/>
    <property type="match status" value="1"/>
</dbReference>
<evidence type="ECO:0000313" key="11">
    <source>
        <dbReference type="EMBL" id="MEE6148222.1"/>
    </source>
</evidence>
<accession>A0ABU7RC86</accession>
<organism evidence="11 12">
    <name type="scientific">Olsenella absiana</name>
    <dbReference type="NCBI Taxonomy" id="3115222"/>
    <lineage>
        <taxon>Bacteria</taxon>
        <taxon>Bacillati</taxon>
        <taxon>Actinomycetota</taxon>
        <taxon>Coriobacteriia</taxon>
        <taxon>Coriobacteriales</taxon>
        <taxon>Atopobiaceae</taxon>
        <taxon>Olsenella</taxon>
    </lineage>
</organism>
<dbReference type="InterPro" id="IPR000192">
    <property type="entry name" value="Aminotrans_V_dom"/>
</dbReference>
<dbReference type="InterPro" id="IPR016454">
    <property type="entry name" value="Cysteine_dSase"/>
</dbReference>
<dbReference type="InterPro" id="IPR015421">
    <property type="entry name" value="PyrdxlP-dep_Trfase_major"/>
</dbReference>
<dbReference type="Gene3D" id="1.10.260.50">
    <property type="match status" value="1"/>
</dbReference>
<dbReference type="Gene3D" id="3.90.1150.10">
    <property type="entry name" value="Aspartate Aminotransferase, domain 1"/>
    <property type="match status" value="1"/>
</dbReference>
<name>A0ABU7RC86_9ACTN</name>
<dbReference type="Proteomes" id="UP001332931">
    <property type="component" value="Unassembled WGS sequence"/>
</dbReference>
<dbReference type="PANTHER" id="PTHR11601:SF34">
    <property type="entry name" value="CYSTEINE DESULFURASE"/>
    <property type="match status" value="1"/>
</dbReference>
<dbReference type="InterPro" id="IPR015424">
    <property type="entry name" value="PyrdxlP-dep_Trfase"/>
</dbReference>
<keyword evidence="12" id="KW-1185">Reference proteome</keyword>
<comment type="catalytic activity">
    <reaction evidence="8">
        <text>(sulfur carrier)-H + L-cysteine = (sulfur carrier)-SH + L-alanine</text>
        <dbReference type="Rhea" id="RHEA:43892"/>
        <dbReference type="Rhea" id="RHEA-COMP:14737"/>
        <dbReference type="Rhea" id="RHEA-COMP:14739"/>
        <dbReference type="ChEBI" id="CHEBI:29917"/>
        <dbReference type="ChEBI" id="CHEBI:35235"/>
        <dbReference type="ChEBI" id="CHEBI:57972"/>
        <dbReference type="ChEBI" id="CHEBI:64428"/>
        <dbReference type="EC" id="2.8.1.7"/>
    </reaction>
</comment>
<dbReference type="InterPro" id="IPR015422">
    <property type="entry name" value="PyrdxlP-dep_Trfase_small"/>
</dbReference>
<evidence type="ECO:0000256" key="9">
    <source>
        <dbReference type="SAM" id="MobiDB-lite"/>
    </source>
</evidence>
<reference evidence="11 12" key="1">
    <citation type="submission" date="2024-01" db="EMBL/GenBank/DDBJ databases">
        <title>Description of Olsenella sp. nov., isolated from pig feces.</title>
        <authorList>
            <person name="Chang Y.-H."/>
        </authorList>
    </citation>
    <scope>NUCLEOTIDE SEQUENCE [LARGE SCALE GENOMIC DNA]</scope>
    <source>
        <strain evidence="11 12">YH-ols2223</strain>
    </source>
</reference>
<dbReference type="PANTHER" id="PTHR11601">
    <property type="entry name" value="CYSTEINE DESULFURYLASE FAMILY MEMBER"/>
    <property type="match status" value="1"/>
</dbReference>
<keyword evidence="4" id="KW-0479">Metal-binding</keyword>
<feature type="compositionally biased region" description="Low complexity" evidence="9">
    <location>
        <begin position="1"/>
        <end position="13"/>
    </location>
</feature>
<dbReference type="SUPFAM" id="SSF53383">
    <property type="entry name" value="PLP-dependent transferases"/>
    <property type="match status" value="1"/>
</dbReference>
<feature type="region of interest" description="Disordered" evidence="9">
    <location>
        <begin position="1"/>
        <end position="30"/>
    </location>
</feature>
<keyword evidence="6" id="KW-0408">Iron</keyword>
<evidence type="ECO:0000256" key="7">
    <source>
        <dbReference type="ARBA" id="ARBA00023014"/>
    </source>
</evidence>